<evidence type="ECO:0000256" key="2">
    <source>
        <dbReference type="ARBA" id="ARBA00014190"/>
    </source>
</evidence>
<evidence type="ECO:0000313" key="16">
    <source>
        <dbReference type="EMBL" id="NOV48788.1"/>
    </source>
</evidence>
<evidence type="ECO:0000256" key="8">
    <source>
        <dbReference type="ARBA" id="ARBA00029605"/>
    </source>
</evidence>
<dbReference type="PANTHER" id="PTHR11963">
    <property type="entry name" value="LEUCINE AMINOPEPTIDASE-RELATED"/>
    <property type="match status" value="1"/>
</dbReference>
<dbReference type="Pfam" id="PF02789">
    <property type="entry name" value="Peptidase_M17_N"/>
    <property type="match status" value="1"/>
</dbReference>
<organism evidence="16">
    <name type="scientific">Xenopsylla cheopis</name>
    <name type="common">Oriental rat flea</name>
    <name type="synonym">Pulex cheopis</name>
    <dbReference type="NCBI Taxonomy" id="163159"/>
    <lineage>
        <taxon>Eukaryota</taxon>
        <taxon>Metazoa</taxon>
        <taxon>Ecdysozoa</taxon>
        <taxon>Arthropoda</taxon>
        <taxon>Hexapoda</taxon>
        <taxon>Insecta</taxon>
        <taxon>Pterygota</taxon>
        <taxon>Neoptera</taxon>
        <taxon>Endopterygota</taxon>
        <taxon>Siphonaptera</taxon>
        <taxon>Pulicidae</taxon>
        <taxon>Xenopsyllinae</taxon>
        <taxon>Xenopsylla</taxon>
    </lineage>
</organism>
<keyword evidence="3 16" id="KW-0031">Aminopeptidase</keyword>
<keyword evidence="4" id="KW-0645">Protease</keyword>
<comment type="function">
    <text evidence="12">Cytosolic metallopeptidase that catalyzes the removal of unsubstituted N-terminal hydrophobic amino acids from various peptides. The presence of Zn(2+) ions is essential for the peptidase activity, and the association with other cofactors can modulate the substrate spectificity of the enzyme. For instance, in the presence of Mn(2+), it displays a specific Cys-Gly hydrolyzing activity of Cys-Gly-S-conjugates. Involved in the metabolism of glutathione and in the degradation of glutathione S-conjugates, which may play a role in the control of the cell redox status.</text>
</comment>
<comment type="catalytic activity">
    <reaction evidence="13">
        <text>S-benzyl-L-cysteinylglycine + H2O = S-benzyl-L-cysteine + glycine</text>
        <dbReference type="Rhea" id="RHEA:62568"/>
        <dbReference type="ChEBI" id="CHEBI:15377"/>
        <dbReference type="ChEBI" id="CHEBI:57305"/>
        <dbReference type="ChEBI" id="CHEBI:145802"/>
        <dbReference type="ChEBI" id="CHEBI:145803"/>
    </reaction>
    <physiologicalReaction direction="left-to-right" evidence="13">
        <dbReference type="Rhea" id="RHEA:62569"/>
    </physiologicalReaction>
</comment>
<dbReference type="GO" id="GO:0006508">
    <property type="term" value="P:proteolysis"/>
    <property type="evidence" value="ECO:0007669"/>
    <property type="project" value="UniProtKB-KW"/>
</dbReference>
<proteinExistence type="inferred from homology"/>
<protein>
    <recommendedName>
        <fullName evidence="2">Cytosol aminopeptidase</fullName>
        <ecNumber evidence="7">3.4.13.23</ecNumber>
    </recommendedName>
    <alternativeName>
        <fullName evidence="10">Cysteinylglycine-S-conjugate dipeptidase</fullName>
    </alternativeName>
    <alternativeName>
        <fullName evidence="11">Leucine aminopeptidase 3</fullName>
    </alternativeName>
    <alternativeName>
        <fullName evidence="9">Proline aminopeptidase</fullName>
    </alternativeName>
    <alternativeName>
        <fullName evidence="8">Prolyl aminopeptidase</fullName>
    </alternativeName>
</protein>
<dbReference type="Gene3D" id="3.40.220.10">
    <property type="entry name" value="Leucine Aminopeptidase, subunit E, domain 1"/>
    <property type="match status" value="1"/>
</dbReference>
<dbReference type="PROSITE" id="PS00631">
    <property type="entry name" value="CYTOSOL_AP"/>
    <property type="match status" value="1"/>
</dbReference>
<comment type="catalytic activity">
    <reaction evidence="14">
        <text>L-cysteinylglycine + H2O = L-cysteine + glycine</text>
        <dbReference type="Rhea" id="RHEA:28783"/>
        <dbReference type="ChEBI" id="CHEBI:15377"/>
        <dbReference type="ChEBI" id="CHEBI:35235"/>
        <dbReference type="ChEBI" id="CHEBI:57305"/>
        <dbReference type="ChEBI" id="CHEBI:61694"/>
    </reaction>
    <physiologicalReaction direction="left-to-right" evidence="14">
        <dbReference type="Rhea" id="RHEA:28784"/>
    </physiologicalReaction>
</comment>
<evidence type="ECO:0000256" key="12">
    <source>
        <dbReference type="ARBA" id="ARBA00045966"/>
    </source>
</evidence>
<evidence type="ECO:0000256" key="3">
    <source>
        <dbReference type="ARBA" id="ARBA00022438"/>
    </source>
</evidence>
<dbReference type="PANTHER" id="PTHR11963:SF23">
    <property type="entry name" value="CYTOSOL AMINOPEPTIDASE"/>
    <property type="match status" value="1"/>
</dbReference>
<dbReference type="Pfam" id="PF00883">
    <property type="entry name" value="Peptidase_M17"/>
    <property type="match status" value="1"/>
</dbReference>
<evidence type="ECO:0000256" key="13">
    <source>
        <dbReference type="ARBA" id="ARBA00047881"/>
    </source>
</evidence>
<evidence type="ECO:0000256" key="11">
    <source>
        <dbReference type="ARBA" id="ARBA00031564"/>
    </source>
</evidence>
<evidence type="ECO:0000256" key="10">
    <source>
        <dbReference type="ARBA" id="ARBA00030997"/>
    </source>
</evidence>
<dbReference type="EC" id="3.4.13.23" evidence="7"/>
<comment type="similarity">
    <text evidence="1">Belongs to the peptidase M17 family.</text>
</comment>
<comment type="catalytic activity">
    <reaction evidence="6">
        <text>an S-substituted L-cysteinylglycine + H2O = an S-substituted L-cysteine + glycine</text>
        <dbReference type="Rhea" id="RHEA:60444"/>
        <dbReference type="ChEBI" id="CHEBI:15377"/>
        <dbReference type="ChEBI" id="CHEBI:57305"/>
        <dbReference type="ChEBI" id="CHEBI:58717"/>
        <dbReference type="ChEBI" id="CHEBI:143103"/>
        <dbReference type="EC" id="3.4.13.23"/>
    </reaction>
    <physiologicalReaction direction="left-to-right" evidence="6">
        <dbReference type="Rhea" id="RHEA:60445"/>
    </physiologicalReaction>
</comment>
<dbReference type="SUPFAM" id="SSF52949">
    <property type="entry name" value="Macro domain-like"/>
    <property type="match status" value="1"/>
</dbReference>
<reference evidence="16" key="1">
    <citation type="submission" date="2020-03" db="EMBL/GenBank/DDBJ databases">
        <title>Transcriptomic Profiling of the Digestive Tract of the Rat Flea, Xenopsylla cheopis, Following Blood Feeding and Infection with Yersinia pestis.</title>
        <authorList>
            <person name="Bland D.M."/>
            <person name="Martens C.A."/>
            <person name="Virtaneva K."/>
            <person name="Kanakabandi K."/>
            <person name="Long D."/>
            <person name="Rosenke R."/>
            <person name="Saturday G.A."/>
            <person name="Hoyt F.H."/>
            <person name="Bruno D.P."/>
            <person name="Ribeiro J.M.C."/>
            <person name="Hinnebusch J."/>
        </authorList>
    </citation>
    <scope>NUCLEOTIDE SEQUENCE</scope>
</reference>
<evidence type="ECO:0000256" key="9">
    <source>
        <dbReference type="ARBA" id="ARBA00030930"/>
    </source>
</evidence>
<evidence type="ECO:0000256" key="7">
    <source>
        <dbReference type="ARBA" id="ARBA00023625"/>
    </source>
</evidence>
<dbReference type="GO" id="GO:0005737">
    <property type="term" value="C:cytoplasm"/>
    <property type="evidence" value="ECO:0007669"/>
    <property type="project" value="InterPro"/>
</dbReference>
<evidence type="ECO:0000256" key="5">
    <source>
        <dbReference type="ARBA" id="ARBA00022801"/>
    </source>
</evidence>
<dbReference type="EMBL" id="GIIL01005062">
    <property type="protein sequence ID" value="NOV48788.1"/>
    <property type="molecule type" value="Transcribed_RNA"/>
</dbReference>
<accession>A0A6M2DUG5</accession>
<dbReference type="InterPro" id="IPR043472">
    <property type="entry name" value="Macro_dom-like"/>
</dbReference>
<dbReference type="GO" id="GO:0030145">
    <property type="term" value="F:manganese ion binding"/>
    <property type="evidence" value="ECO:0007669"/>
    <property type="project" value="InterPro"/>
</dbReference>
<dbReference type="PRINTS" id="PR00481">
    <property type="entry name" value="LAMNOPPTDASE"/>
</dbReference>
<dbReference type="GO" id="GO:0070006">
    <property type="term" value="F:metalloaminopeptidase activity"/>
    <property type="evidence" value="ECO:0007669"/>
    <property type="project" value="InterPro"/>
</dbReference>
<sequence>MSNKKGLVLGIYDNEFDKKIRLTPTADQFNRRLQGRLLDLIHLSGPIKLGKSRIFWDLDEFGAVAVAGLGGHCPSEPLEELDASRENVRIAAGAGCQALAADGITNISVESMEHAEAASEGAILSTFKFQKNRSKSKCKSIPIITPYCLQEKDAQLWELGQITAAAQNWARTLMDTPANQMTPTLFAEAVKENLIPLGVKVEVRDRKWAESMKMGSFLSVARGSNEPPVFLEISYNGASKDEAPFALVGKGVTFDTGGISIKPSASMDEMRGDMGGAACVVSTIKALAQLKAPVNVIGLLPLTENMPGGKATKPGDVVVAMNGKSICVDNTDAEGRLILADALCYSAHFKPKWVLDIATLTGAMRVALGDCATGVFASDDNIWKLLHEAGQVTGDRMWRFPLFKHYANRVTEYTGYDVNNMGKGKGGGSCLAAAFLNQFRPDDVPWMHLDIASVMSECSDQSYLPKGMTGRPTRTLVHFILSQKRHS</sequence>
<evidence type="ECO:0000256" key="6">
    <source>
        <dbReference type="ARBA" id="ARBA00023511"/>
    </source>
</evidence>
<dbReference type="InterPro" id="IPR011356">
    <property type="entry name" value="Leucine_aapep/pepB"/>
</dbReference>
<evidence type="ECO:0000256" key="14">
    <source>
        <dbReference type="ARBA" id="ARBA00049107"/>
    </source>
</evidence>
<feature type="domain" description="Cytosol aminopeptidase" evidence="15">
    <location>
        <begin position="330"/>
        <end position="337"/>
    </location>
</feature>
<dbReference type="AlphaFoldDB" id="A0A6M2DUG5"/>
<dbReference type="InterPro" id="IPR008283">
    <property type="entry name" value="Peptidase_M17_N"/>
</dbReference>
<name>A0A6M2DUG5_XENCH</name>
<dbReference type="InterPro" id="IPR000819">
    <property type="entry name" value="Peptidase_M17_C"/>
</dbReference>
<dbReference type="CDD" id="cd00433">
    <property type="entry name" value="Peptidase_M17"/>
    <property type="match status" value="1"/>
</dbReference>
<dbReference type="SUPFAM" id="SSF53187">
    <property type="entry name" value="Zn-dependent exopeptidases"/>
    <property type="match status" value="1"/>
</dbReference>
<evidence type="ECO:0000256" key="4">
    <source>
        <dbReference type="ARBA" id="ARBA00022670"/>
    </source>
</evidence>
<evidence type="ECO:0000256" key="1">
    <source>
        <dbReference type="ARBA" id="ARBA00009528"/>
    </source>
</evidence>
<dbReference type="Gene3D" id="3.40.630.10">
    <property type="entry name" value="Zn peptidases"/>
    <property type="match status" value="1"/>
</dbReference>
<keyword evidence="5" id="KW-0378">Hydrolase</keyword>
<evidence type="ECO:0000259" key="15">
    <source>
        <dbReference type="PROSITE" id="PS00631"/>
    </source>
</evidence>